<evidence type="ECO:0000256" key="3">
    <source>
        <dbReference type="ARBA" id="ARBA00022679"/>
    </source>
</evidence>
<evidence type="ECO:0000256" key="8">
    <source>
        <dbReference type="ARBA" id="ARBA00023136"/>
    </source>
</evidence>
<comment type="catalytic activity">
    <reaction evidence="10">
        <text>a very-long-chain acyl-CoA + malonyl-CoA + H(+) = a very-long-chain 3-oxoacyl-CoA + CO2 + CoA</text>
        <dbReference type="Rhea" id="RHEA:32727"/>
        <dbReference type="ChEBI" id="CHEBI:15378"/>
        <dbReference type="ChEBI" id="CHEBI:16526"/>
        <dbReference type="ChEBI" id="CHEBI:57287"/>
        <dbReference type="ChEBI" id="CHEBI:57384"/>
        <dbReference type="ChEBI" id="CHEBI:90725"/>
        <dbReference type="ChEBI" id="CHEBI:90736"/>
        <dbReference type="EC" id="2.3.1.199"/>
    </reaction>
</comment>
<keyword evidence="6 10" id="KW-1133">Transmembrane helix</keyword>
<accession>A0A6V7GV60</accession>
<evidence type="ECO:0000313" key="12">
    <source>
        <dbReference type="Proteomes" id="UP000752696"/>
    </source>
</evidence>
<reference evidence="11" key="1">
    <citation type="submission" date="2020-07" db="EMBL/GenBank/DDBJ databases">
        <authorList>
            <person name="Nazaruddin N."/>
        </authorList>
    </citation>
    <scope>NUCLEOTIDE SEQUENCE</scope>
</reference>
<feature type="transmembrane region" description="Helical" evidence="10">
    <location>
        <begin position="44"/>
        <end position="62"/>
    </location>
</feature>
<dbReference type="GO" id="GO:0034626">
    <property type="term" value="P:fatty acid elongation, polyunsaturated fatty acid"/>
    <property type="evidence" value="ECO:0007669"/>
    <property type="project" value="TreeGrafter"/>
</dbReference>
<dbReference type="PROSITE" id="PS01188">
    <property type="entry name" value="ELO"/>
    <property type="match status" value="1"/>
</dbReference>
<evidence type="ECO:0000256" key="1">
    <source>
        <dbReference type="ARBA" id="ARBA00004141"/>
    </source>
</evidence>
<feature type="transmembrane region" description="Helical" evidence="10">
    <location>
        <begin position="205"/>
        <end position="232"/>
    </location>
</feature>
<keyword evidence="9 10" id="KW-0275">Fatty acid biosynthesis</keyword>
<feature type="transmembrane region" description="Helical" evidence="10">
    <location>
        <begin position="123"/>
        <end position="144"/>
    </location>
</feature>
<dbReference type="GO" id="GO:0030148">
    <property type="term" value="P:sphingolipid biosynthetic process"/>
    <property type="evidence" value="ECO:0007669"/>
    <property type="project" value="TreeGrafter"/>
</dbReference>
<keyword evidence="2 10" id="KW-0444">Lipid biosynthesis</keyword>
<dbReference type="EMBL" id="CAJDYZ010001939">
    <property type="protein sequence ID" value="CAD1469176.1"/>
    <property type="molecule type" value="Genomic_DNA"/>
</dbReference>
<feature type="transmembrane region" description="Helical" evidence="10">
    <location>
        <begin position="175"/>
        <end position="193"/>
    </location>
</feature>
<evidence type="ECO:0000256" key="4">
    <source>
        <dbReference type="ARBA" id="ARBA00022692"/>
    </source>
</evidence>
<evidence type="ECO:0000256" key="10">
    <source>
        <dbReference type="RuleBase" id="RU361115"/>
    </source>
</evidence>
<dbReference type="OrthoDB" id="10259681at2759"/>
<evidence type="ECO:0000313" key="11">
    <source>
        <dbReference type="EMBL" id="CAD1469176.1"/>
    </source>
</evidence>
<evidence type="ECO:0000256" key="2">
    <source>
        <dbReference type="ARBA" id="ARBA00022516"/>
    </source>
</evidence>
<sequence length="288" mass="34202">MDIQLHHMDRVQVALPAYTYVFDFEKNFVYSDSQAWMRDHLPNCFYYCAIYILLIFGGRYYMSSRPKFEIRGMLILWNIVLALLSIFCNFRVMPELYHVLSHHGYYYSVCIPRYLTHNPVSAFWSWIFTLMKLLEFGDTVFIVLRKQPLIFLHWYHHVTVFLYGWHSYAETSGSIIWFGAVNAFIHFCMYCYYALKAMRFNLPKWIAMTLTTLQIAQMILGIIITASIYYYVQVAQVQCNVTVFNLKVSALMYISYLVLFINYFKQSYLSDKIGKKNQFQSVSSIKID</sequence>
<feature type="transmembrane region" description="Helical" evidence="10">
    <location>
        <begin position="74"/>
        <end position="92"/>
    </location>
</feature>
<dbReference type="GO" id="GO:0009922">
    <property type="term" value="F:fatty acid elongase activity"/>
    <property type="evidence" value="ECO:0007669"/>
    <property type="project" value="UniProtKB-EC"/>
</dbReference>
<comment type="subcellular location">
    <subcellularLocation>
        <location evidence="1">Membrane</location>
        <topology evidence="1">Multi-pass membrane protein</topology>
    </subcellularLocation>
</comment>
<dbReference type="EC" id="2.3.1.199" evidence="10"/>
<proteinExistence type="inferred from homology"/>
<keyword evidence="5 10" id="KW-0276">Fatty acid metabolism</keyword>
<keyword evidence="8 10" id="KW-0472">Membrane</keyword>
<dbReference type="Proteomes" id="UP000752696">
    <property type="component" value="Unassembled WGS sequence"/>
</dbReference>
<keyword evidence="12" id="KW-1185">Reference proteome</keyword>
<evidence type="ECO:0000256" key="5">
    <source>
        <dbReference type="ARBA" id="ARBA00022832"/>
    </source>
</evidence>
<feature type="transmembrane region" description="Helical" evidence="10">
    <location>
        <begin position="151"/>
        <end position="169"/>
    </location>
</feature>
<dbReference type="AlphaFoldDB" id="A0A6V7GV60"/>
<keyword evidence="3 10" id="KW-0808">Transferase</keyword>
<feature type="transmembrane region" description="Helical" evidence="10">
    <location>
        <begin position="244"/>
        <end position="264"/>
    </location>
</feature>
<dbReference type="GO" id="GO:0042761">
    <property type="term" value="P:very long-chain fatty acid biosynthetic process"/>
    <property type="evidence" value="ECO:0007669"/>
    <property type="project" value="TreeGrafter"/>
</dbReference>
<dbReference type="PANTHER" id="PTHR11157">
    <property type="entry name" value="FATTY ACID ACYL TRANSFERASE-RELATED"/>
    <property type="match status" value="1"/>
</dbReference>
<dbReference type="Pfam" id="PF01151">
    <property type="entry name" value="ELO"/>
    <property type="match status" value="1"/>
</dbReference>
<dbReference type="PANTHER" id="PTHR11157:SF17">
    <property type="entry name" value="ELONGATION OF VERY LONG CHAIN FATTY ACIDS PROTEIN 6"/>
    <property type="match status" value="1"/>
</dbReference>
<dbReference type="InterPro" id="IPR002076">
    <property type="entry name" value="ELO_fam"/>
</dbReference>
<dbReference type="GO" id="GO:0005789">
    <property type="term" value="C:endoplasmic reticulum membrane"/>
    <property type="evidence" value="ECO:0007669"/>
    <property type="project" value="TreeGrafter"/>
</dbReference>
<gene>
    <name evidence="11" type="ORF">MHI_LOCUS112294</name>
</gene>
<dbReference type="GO" id="GO:0034625">
    <property type="term" value="P:fatty acid elongation, monounsaturated fatty acid"/>
    <property type="evidence" value="ECO:0007669"/>
    <property type="project" value="TreeGrafter"/>
</dbReference>
<evidence type="ECO:0000256" key="9">
    <source>
        <dbReference type="ARBA" id="ARBA00023160"/>
    </source>
</evidence>
<name>A0A6V7GV60_9HYME</name>
<comment type="similarity">
    <text evidence="10">Belongs to the ELO family.</text>
</comment>
<evidence type="ECO:0000256" key="6">
    <source>
        <dbReference type="ARBA" id="ARBA00022989"/>
    </source>
</evidence>
<keyword evidence="4 10" id="KW-0812">Transmembrane</keyword>
<dbReference type="GO" id="GO:0019367">
    <property type="term" value="P:fatty acid elongation, saturated fatty acid"/>
    <property type="evidence" value="ECO:0007669"/>
    <property type="project" value="TreeGrafter"/>
</dbReference>
<keyword evidence="7 10" id="KW-0443">Lipid metabolism</keyword>
<comment type="caution">
    <text evidence="11">The sequence shown here is derived from an EMBL/GenBank/DDBJ whole genome shotgun (WGS) entry which is preliminary data.</text>
</comment>
<organism evidence="11 12">
    <name type="scientific">Heterotrigona itama</name>
    <dbReference type="NCBI Taxonomy" id="395501"/>
    <lineage>
        <taxon>Eukaryota</taxon>
        <taxon>Metazoa</taxon>
        <taxon>Ecdysozoa</taxon>
        <taxon>Arthropoda</taxon>
        <taxon>Hexapoda</taxon>
        <taxon>Insecta</taxon>
        <taxon>Pterygota</taxon>
        <taxon>Neoptera</taxon>
        <taxon>Endopterygota</taxon>
        <taxon>Hymenoptera</taxon>
        <taxon>Apocrita</taxon>
        <taxon>Aculeata</taxon>
        <taxon>Apoidea</taxon>
        <taxon>Anthophila</taxon>
        <taxon>Apidae</taxon>
        <taxon>Heterotrigona</taxon>
    </lineage>
</organism>
<protein>
    <recommendedName>
        <fullName evidence="10">Elongation of very long chain fatty acids protein</fullName>
        <ecNumber evidence="10">2.3.1.199</ecNumber>
    </recommendedName>
    <alternativeName>
        <fullName evidence="10">Very-long-chain 3-oxoacyl-CoA synthase</fullName>
    </alternativeName>
</protein>
<dbReference type="InterPro" id="IPR030457">
    <property type="entry name" value="ELO_CS"/>
</dbReference>
<evidence type="ECO:0000256" key="7">
    <source>
        <dbReference type="ARBA" id="ARBA00023098"/>
    </source>
</evidence>